<organism evidence="1 2">
    <name type="scientific">Klenkia soli</name>
    <dbReference type="NCBI Taxonomy" id="1052260"/>
    <lineage>
        <taxon>Bacteria</taxon>
        <taxon>Bacillati</taxon>
        <taxon>Actinomycetota</taxon>
        <taxon>Actinomycetes</taxon>
        <taxon>Geodermatophilales</taxon>
        <taxon>Geodermatophilaceae</taxon>
        <taxon>Klenkia</taxon>
    </lineage>
</organism>
<dbReference type="OrthoDB" id="5189601at2"/>
<evidence type="ECO:0000313" key="1">
    <source>
        <dbReference type="EMBL" id="SDP52767.1"/>
    </source>
</evidence>
<dbReference type="EMBL" id="FNIR01000015">
    <property type="protein sequence ID" value="SDP52767.1"/>
    <property type="molecule type" value="Genomic_DNA"/>
</dbReference>
<proteinExistence type="predicted"/>
<sequence>MSGEPGAVPVPALEVLRTGATAAAAVQTLVGGGGLVVGVDGAGAPVVVTLFRPEPTAAVCLGGLGLVQRLVLRAMALGAAVTVESDRPSAWTALVGLAGGDGQVAVVPHDRGRLAPAGDEPPGTPGRPRLLVLDGDAAATGDTRRAGRWSAVLTCVDGTQEWGRAALASADVVVSRPLSRTEARQLGRVLNLDESALRSTGDDTLLLASRAGVVQVRHTATGVEQWLVGASTGRG</sequence>
<dbReference type="Proteomes" id="UP000199088">
    <property type="component" value="Unassembled WGS sequence"/>
</dbReference>
<evidence type="ECO:0000313" key="2">
    <source>
        <dbReference type="Proteomes" id="UP000199088"/>
    </source>
</evidence>
<dbReference type="AlphaFoldDB" id="A0A1H0TFG6"/>
<reference evidence="2" key="1">
    <citation type="submission" date="2016-10" db="EMBL/GenBank/DDBJ databases">
        <authorList>
            <person name="Varghese N."/>
            <person name="Submissions S."/>
        </authorList>
    </citation>
    <scope>NUCLEOTIDE SEQUENCE [LARGE SCALE GENOMIC DNA]</scope>
    <source>
        <strain evidence="2">DSM 45843</strain>
    </source>
</reference>
<gene>
    <name evidence="1" type="ORF">SAMN05660199_04144</name>
</gene>
<dbReference type="RefSeq" id="WP_091249310.1">
    <property type="nucleotide sequence ID" value="NZ_FNIR01000015.1"/>
</dbReference>
<dbReference type="STRING" id="1052260.SAMN05660199_04144"/>
<name>A0A1H0TFG6_9ACTN</name>
<keyword evidence="2" id="KW-1185">Reference proteome</keyword>
<accession>A0A1H0TFG6</accession>
<protein>
    <submittedName>
        <fullName evidence="1">Uncharacterized protein</fullName>
    </submittedName>
</protein>